<accession>A0A0D3AH33</accession>
<dbReference type="Gramene" id="Bo26975s010.1">
    <property type="protein sequence ID" value="Bo26975s010.1"/>
    <property type="gene ID" value="Bo26975s010"/>
</dbReference>
<organism evidence="1 2">
    <name type="scientific">Brassica oleracea var. oleracea</name>
    <dbReference type="NCBI Taxonomy" id="109376"/>
    <lineage>
        <taxon>Eukaryota</taxon>
        <taxon>Viridiplantae</taxon>
        <taxon>Streptophyta</taxon>
        <taxon>Embryophyta</taxon>
        <taxon>Tracheophyta</taxon>
        <taxon>Spermatophyta</taxon>
        <taxon>Magnoliopsida</taxon>
        <taxon>eudicotyledons</taxon>
        <taxon>Gunneridae</taxon>
        <taxon>Pentapetalae</taxon>
        <taxon>rosids</taxon>
        <taxon>malvids</taxon>
        <taxon>Brassicales</taxon>
        <taxon>Brassicaceae</taxon>
        <taxon>Brassiceae</taxon>
        <taxon>Brassica</taxon>
    </lineage>
</organism>
<sequence>MLCQYCGIHDESPNHVLFTCDVARQVWALSDFPTPQNGFHQDSMFVNFSYLFQM</sequence>
<evidence type="ECO:0000313" key="1">
    <source>
        <dbReference type="EnsemblPlants" id="Bo26975s010.1"/>
    </source>
</evidence>
<dbReference type="EnsemblPlants" id="Bo26975s010.1">
    <property type="protein sequence ID" value="Bo26975s010.1"/>
    <property type="gene ID" value="Bo26975s010"/>
</dbReference>
<dbReference type="AlphaFoldDB" id="A0A0D3AH33"/>
<dbReference type="eggNOG" id="KOG1075">
    <property type="taxonomic scope" value="Eukaryota"/>
</dbReference>
<evidence type="ECO:0000313" key="2">
    <source>
        <dbReference type="Proteomes" id="UP000032141"/>
    </source>
</evidence>
<evidence type="ECO:0008006" key="3">
    <source>
        <dbReference type="Google" id="ProtNLM"/>
    </source>
</evidence>
<proteinExistence type="predicted"/>
<dbReference type="Proteomes" id="UP000032141">
    <property type="component" value="Unassembled WGS sequence"/>
</dbReference>
<keyword evidence="2" id="KW-1185">Reference proteome</keyword>
<reference evidence="1" key="2">
    <citation type="submission" date="2015-06" db="UniProtKB">
        <authorList>
            <consortium name="EnsemblPlants"/>
        </authorList>
    </citation>
    <scope>IDENTIFICATION</scope>
</reference>
<dbReference type="HOGENOM" id="CLU_3056575_0_0_1"/>
<protein>
    <recommendedName>
        <fullName evidence="3">Reverse transcriptase zinc-binding domain-containing protein</fullName>
    </recommendedName>
</protein>
<name>A0A0D3AH33_BRAOL</name>
<reference evidence="1" key="1">
    <citation type="journal article" date="2014" name="Genome Biol.">
        <title>Transcriptome and methylome profiling reveals relics of genome dominance in the mesopolyploid Brassica oleracea.</title>
        <authorList>
            <person name="Parkin I.A."/>
            <person name="Koh C."/>
            <person name="Tang H."/>
            <person name="Robinson S.J."/>
            <person name="Kagale S."/>
            <person name="Clarke W.E."/>
            <person name="Town C.D."/>
            <person name="Nixon J."/>
            <person name="Krishnakumar V."/>
            <person name="Bidwell S.L."/>
            <person name="Denoeud F."/>
            <person name="Belcram H."/>
            <person name="Links M.G."/>
            <person name="Just J."/>
            <person name="Clarke C."/>
            <person name="Bender T."/>
            <person name="Huebert T."/>
            <person name="Mason A.S."/>
            <person name="Pires J.C."/>
            <person name="Barker G."/>
            <person name="Moore J."/>
            <person name="Walley P.G."/>
            <person name="Manoli S."/>
            <person name="Batley J."/>
            <person name="Edwards D."/>
            <person name="Nelson M.N."/>
            <person name="Wang X."/>
            <person name="Paterson A.H."/>
            <person name="King G."/>
            <person name="Bancroft I."/>
            <person name="Chalhoub B."/>
            <person name="Sharpe A.G."/>
        </authorList>
    </citation>
    <scope>NUCLEOTIDE SEQUENCE [LARGE SCALE GENOMIC DNA]</scope>
    <source>
        <strain evidence="1">cv. TO1000</strain>
    </source>
</reference>